<sequence length="172" mass="19579">MMMMKELFQMCQTKAMIKQEEKDGEQNENENHFDTLIDNDQTIAHDSSYQSLESVESEERNVDITDMHETEIDRVINNVVKFYPEEVVPKDASGASIEQSIPPMQSQESVPMVQEEAMIRVGPSTSVPLLLVQAKEQEGNVAYVPQLPVILEDLKIFYSSIIIDNTNKNRVT</sequence>
<keyword evidence="2" id="KW-1185">Reference proteome</keyword>
<organism evidence="1 2">
    <name type="scientific">Malus domestica</name>
    <name type="common">Apple</name>
    <name type="synonym">Pyrus malus</name>
    <dbReference type="NCBI Taxonomy" id="3750"/>
    <lineage>
        <taxon>Eukaryota</taxon>
        <taxon>Viridiplantae</taxon>
        <taxon>Streptophyta</taxon>
        <taxon>Embryophyta</taxon>
        <taxon>Tracheophyta</taxon>
        <taxon>Spermatophyta</taxon>
        <taxon>Magnoliopsida</taxon>
        <taxon>eudicotyledons</taxon>
        <taxon>Gunneridae</taxon>
        <taxon>Pentapetalae</taxon>
        <taxon>rosids</taxon>
        <taxon>fabids</taxon>
        <taxon>Rosales</taxon>
        <taxon>Rosaceae</taxon>
        <taxon>Amygdaloideae</taxon>
        <taxon>Maleae</taxon>
        <taxon>Malus</taxon>
    </lineage>
</organism>
<dbReference type="Proteomes" id="UP000290289">
    <property type="component" value="Chromosome 14"/>
</dbReference>
<evidence type="ECO:0000313" key="1">
    <source>
        <dbReference type="EMBL" id="RXH78047.1"/>
    </source>
</evidence>
<accession>A0A498I7V3</accession>
<gene>
    <name evidence="1" type="ORF">DVH24_040018</name>
</gene>
<dbReference type="AlphaFoldDB" id="A0A498I7V3"/>
<evidence type="ECO:0000313" key="2">
    <source>
        <dbReference type="Proteomes" id="UP000290289"/>
    </source>
</evidence>
<protein>
    <submittedName>
        <fullName evidence="1">Uncharacterized protein</fullName>
    </submittedName>
</protein>
<comment type="caution">
    <text evidence="1">The sequence shown here is derived from an EMBL/GenBank/DDBJ whole genome shotgun (WGS) entry which is preliminary data.</text>
</comment>
<proteinExistence type="predicted"/>
<reference evidence="1 2" key="1">
    <citation type="submission" date="2018-10" db="EMBL/GenBank/DDBJ databases">
        <title>A high-quality apple genome assembly.</title>
        <authorList>
            <person name="Hu J."/>
        </authorList>
    </citation>
    <scope>NUCLEOTIDE SEQUENCE [LARGE SCALE GENOMIC DNA]</scope>
    <source>
        <strain evidence="2">cv. HFTH1</strain>
        <tissue evidence="1">Young leaf</tissue>
    </source>
</reference>
<name>A0A498I7V3_MALDO</name>
<dbReference type="EMBL" id="RDQH01000340">
    <property type="protein sequence ID" value="RXH78047.1"/>
    <property type="molecule type" value="Genomic_DNA"/>
</dbReference>